<evidence type="ECO:0000259" key="1">
    <source>
        <dbReference type="SMART" id="SM00471"/>
    </source>
</evidence>
<dbReference type="RefSeq" id="WP_269896783.1">
    <property type="nucleotide sequence ID" value="NZ_JAPZPY010000016.1"/>
</dbReference>
<keyword evidence="3" id="KW-1185">Reference proteome</keyword>
<evidence type="ECO:0000313" key="2">
    <source>
        <dbReference type="EMBL" id="MCZ8382314.1"/>
    </source>
</evidence>
<name>A0ABT4Q0U6_9MYCO</name>
<dbReference type="Proteomes" id="UP001142153">
    <property type="component" value="Unassembled WGS sequence"/>
</dbReference>
<dbReference type="PANTHER" id="PTHR46246:SF1">
    <property type="entry name" value="GUANOSINE-3',5'-BIS(DIPHOSPHATE) 3'-PYROPHOSPHOHYDROLASE MESH1"/>
    <property type="match status" value="1"/>
</dbReference>
<reference evidence="2" key="1">
    <citation type="submission" date="2022-12" db="EMBL/GenBank/DDBJ databases">
        <authorList>
            <person name="Deng Y."/>
            <person name="Zhang Y.-Q."/>
        </authorList>
    </citation>
    <scope>NUCLEOTIDE SEQUENCE</scope>
    <source>
        <strain evidence="2">CPCC 205372</strain>
    </source>
</reference>
<gene>
    <name evidence="2" type="ORF">O6P37_25925</name>
</gene>
<proteinExistence type="predicted"/>
<dbReference type="Gene3D" id="1.10.3210.10">
    <property type="entry name" value="Hypothetical protein af1432"/>
    <property type="match status" value="1"/>
</dbReference>
<evidence type="ECO:0000313" key="3">
    <source>
        <dbReference type="Proteomes" id="UP001142153"/>
    </source>
</evidence>
<dbReference type="InterPro" id="IPR052194">
    <property type="entry name" value="MESH1"/>
</dbReference>
<protein>
    <submittedName>
        <fullName evidence="2">HD domain-containing protein</fullName>
    </submittedName>
</protein>
<accession>A0ABT4Q0U6</accession>
<comment type="caution">
    <text evidence="2">The sequence shown here is derived from an EMBL/GenBank/DDBJ whole genome shotgun (WGS) entry which is preliminary data.</text>
</comment>
<feature type="domain" description="HD/PDEase" evidence="1">
    <location>
        <begin position="33"/>
        <end position="144"/>
    </location>
</feature>
<dbReference type="SUPFAM" id="SSF109604">
    <property type="entry name" value="HD-domain/PDEase-like"/>
    <property type="match status" value="1"/>
</dbReference>
<dbReference type="SMART" id="SM00471">
    <property type="entry name" value="HDc"/>
    <property type="match status" value="1"/>
</dbReference>
<organism evidence="2 3">
    <name type="scientific">Mycobacterium hippophais</name>
    <dbReference type="NCBI Taxonomy" id="3016340"/>
    <lineage>
        <taxon>Bacteria</taxon>
        <taxon>Bacillati</taxon>
        <taxon>Actinomycetota</taxon>
        <taxon>Actinomycetes</taxon>
        <taxon>Mycobacteriales</taxon>
        <taxon>Mycobacteriaceae</taxon>
        <taxon>Mycobacterium</taxon>
    </lineage>
</organism>
<sequence length="203" mass="22554">MPEETTRPKLTTKFDEALGYASNLHRRQVRKGGDVPYVGHLLSAAGLVIEAGGSETEAIAALLHDAAEDQGGEATLAEIRDRFGDEVADIVEECSDTMVEPKPPWRQRKEDYIAHLGAGKDATVLVSVADKLENARAMLRDLRRHGPALWNRFSTADPQDHLWYYRSLLEVYRKRSDSWLVDELARVVHDLGEEIGPPVAATV</sequence>
<dbReference type="EMBL" id="JAPZPY010000016">
    <property type="protein sequence ID" value="MCZ8382314.1"/>
    <property type="molecule type" value="Genomic_DNA"/>
</dbReference>
<dbReference type="Pfam" id="PF13328">
    <property type="entry name" value="HD_4"/>
    <property type="match status" value="1"/>
</dbReference>
<dbReference type="PANTHER" id="PTHR46246">
    <property type="entry name" value="GUANOSINE-3',5'-BIS(DIPHOSPHATE) 3'-PYROPHOSPHOHYDROLASE MESH1"/>
    <property type="match status" value="1"/>
</dbReference>
<dbReference type="InterPro" id="IPR003607">
    <property type="entry name" value="HD/PDEase_dom"/>
</dbReference>